<accession>A0A8S0XHM2</accession>
<name>A0A8S0XHM2_CYCAE</name>
<comment type="caution">
    <text evidence="3">The sequence shown here is derived from an EMBL/GenBank/DDBJ whole genome shotgun (WGS) entry which is preliminary data.</text>
</comment>
<dbReference type="InterPro" id="IPR043128">
    <property type="entry name" value="Rev_trsase/Diguanyl_cyclase"/>
</dbReference>
<sequence length="370" mass="41676">MKPSKKPGDLPRLRTVNDLRARNANTKKMTSPLPDIDGIMHRVASKRYRMILDLKDAYEQVRIDPSDVWKTAFSTPNGNMVSNVLQMGDCNAPATYQALMNHIFLPYIGKFMDVYLDDIIIYSDSLAEHVKHVKIVLGVLEQERFYLSEGKLDFLCSKVKILGRIVNDEGIQMDPHKVDALLRWKVPTNQDLLRGFLGAVSYLTDDIDRVRIPMGVLHTLTSNSVPFCWDFTHQRAFKEIKELANRRRDHHRHLIDHSPGAPPINLITDGCITGVAGVISQGNDWKNAPVAAFYSVKLSPAQQNYPVHEIELLAGLDDVVAAGVCLQSGSNNHFTGKHNLLTRTTTQPTKFVFREGDDLRYTIECNSTVV</sequence>
<evidence type="ECO:0000259" key="2">
    <source>
        <dbReference type="PROSITE" id="PS50878"/>
    </source>
</evidence>
<dbReference type="AlphaFoldDB" id="A0A8S0XHM2"/>
<dbReference type="InterPro" id="IPR050951">
    <property type="entry name" value="Retrovirus_Pol_polyprotein"/>
</dbReference>
<dbReference type="Gene3D" id="3.30.70.270">
    <property type="match status" value="2"/>
</dbReference>
<evidence type="ECO:0000313" key="3">
    <source>
        <dbReference type="EMBL" id="CAA7262759.1"/>
    </source>
</evidence>
<dbReference type="PROSITE" id="PS50878">
    <property type="entry name" value="RT_POL"/>
    <property type="match status" value="1"/>
</dbReference>
<dbReference type="Pfam" id="PF17919">
    <property type="entry name" value="RT_RNaseH_2"/>
    <property type="match status" value="1"/>
</dbReference>
<proteinExistence type="predicted"/>
<dbReference type="Pfam" id="PF00078">
    <property type="entry name" value="RVT_1"/>
    <property type="match status" value="1"/>
</dbReference>
<gene>
    <name evidence="3" type="ORF">AAE3_LOCUS5187</name>
</gene>
<dbReference type="InterPro" id="IPR041577">
    <property type="entry name" value="RT_RNaseH_2"/>
</dbReference>
<dbReference type="PANTHER" id="PTHR37984">
    <property type="entry name" value="PROTEIN CBG26694"/>
    <property type="match status" value="1"/>
</dbReference>
<dbReference type="CDD" id="cd01647">
    <property type="entry name" value="RT_LTR"/>
    <property type="match status" value="1"/>
</dbReference>
<dbReference type="EMBL" id="CACVBS010000037">
    <property type="protein sequence ID" value="CAA7262759.1"/>
    <property type="molecule type" value="Genomic_DNA"/>
</dbReference>
<evidence type="ECO:0000313" key="4">
    <source>
        <dbReference type="Proteomes" id="UP000467700"/>
    </source>
</evidence>
<dbReference type="SUPFAM" id="SSF56672">
    <property type="entry name" value="DNA/RNA polymerases"/>
    <property type="match status" value="1"/>
</dbReference>
<dbReference type="InterPro" id="IPR043502">
    <property type="entry name" value="DNA/RNA_pol_sf"/>
</dbReference>
<dbReference type="Proteomes" id="UP000467700">
    <property type="component" value="Unassembled WGS sequence"/>
</dbReference>
<organism evidence="3 4">
    <name type="scientific">Cyclocybe aegerita</name>
    <name type="common">Black poplar mushroom</name>
    <name type="synonym">Agrocybe aegerita</name>
    <dbReference type="NCBI Taxonomy" id="1973307"/>
    <lineage>
        <taxon>Eukaryota</taxon>
        <taxon>Fungi</taxon>
        <taxon>Dikarya</taxon>
        <taxon>Basidiomycota</taxon>
        <taxon>Agaricomycotina</taxon>
        <taxon>Agaricomycetes</taxon>
        <taxon>Agaricomycetidae</taxon>
        <taxon>Agaricales</taxon>
        <taxon>Agaricineae</taxon>
        <taxon>Bolbitiaceae</taxon>
        <taxon>Cyclocybe</taxon>
    </lineage>
</organism>
<dbReference type="InterPro" id="IPR000477">
    <property type="entry name" value="RT_dom"/>
</dbReference>
<keyword evidence="1" id="KW-0511">Multifunctional enzyme</keyword>
<protein>
    <recommendedName>
        <fullName evidence="2">Reverse transcriptase domain-containing protein</fullName>
    </recommendedName>
</protein>
<dbReference type="GO" id="GO:0003824">
    <property type="term" value="F:catalytic activity"/>
    <property type="evidence" value="ECO:0007669"/>
    <property type="project" value="UniProtKB-KW"/>
</dbReference>
<keyword evidence="4" id="KW-1185">Reference proteome</keyword>
<dbReference type="OrthoDB" id="1750432at2759"/>
<evidence type="ECO:0000256" key="1">
    <source>
        <dbReference type="ARBA" id="ARBA00023268"/>
    </source>
</evidence>
<dbReference type="PANTHER" id="PTHR37984:SF5">
    <property type="entry name" value="PROTEIN NYNRIN-LIKE"/>
    <property type="match status" value="1"/>
</dbReference>
<dbReference type="Gene3D" id="3.10.10.10">
    <property type="entry name" value="HIV Type 1 Reverse Transcriptase, subunit A, domain 1"/>
    <property type="match status" value="1"/>
</dbReference>
<reference evidence="3 4" key="1">
    <citation type="submission" date="2020-01" db="EMBL/GenBank/DDBJ databases">
        <authorList>
            <person name="Gupta K D."/>
        </authorList>
    </citation>
    <scope>NUCLEOTIDE SEQUENCE [LARGE SCALE GENOMIC DNA]</scope>
</reference>
<feature type="domain" description="Reverse transcriptase" evidence="2">
    <location>
        <begin position="1"/>
        <end position="166"/>
    </location>
</feature>